<dbReference type="InterPro" id="IPR000675">
    <property type="entry name" value="Cutinase/axe"/>
</dbReference>
<dbReference type="Proteomes" id="UP000308549">
    <property type="component" value="Unassembled WGS sequence"/>
</dbReference>
<organism evidence="14 15">
    <name type="scientific">Salinomyces thailandicus</name>
    <dbReference type="NCBI Taxonomy" id="706561"/>
    <lineage>
        <taxon>Eukaryota</taxon>
        <taxon>Fungi</taxon>
        <taxon>Dikarya</taxon>
        <taxon>Ascomycota</taxon>
        <taxon>Pezizomycotina</taxon>
        <taxon>Dothideomycetes</taxon>
        <taxon>Dothideomycetidae</taxon>
        <taxon>Mycosphaerellales</taxon>
        <taxon>Teratosphaeriaceae</taxon>
        <taxon>Salinomyces</taxon>
    </lineage>
</organism>
<keyword evidence="15" id="KW-1185">Reference proteome</keyword>
<dbReference type="InterPro" id="IPR029058">
    <property type="entry name" value="AB_hydrolase_fold"/>
</dbReference>
<evidence type="ECO:0000256" key="11">
    <source>
        <dbReference type="PIRSR" id="PIRSR611150-2"/>
    </source>
</evidence>
<keyword evidence="5 12" id="KW-0964">Secreted</keyword>
<feature type="chain" id="PRO_5020837007" description="Cutinase" evidence="12">
    <location>
        <begin position="20"/>
        <end position="268"/>
    </location>
</feature>
<dbReference type="PROSITE" id="PS00155">
    <property type="entry name" value="CUTINASE_1"/>
    <property type="match status" value="1"/>
</dbReference>
<name>A0A4U0TZC6_9PEZI</name>
<feature type="disulfide bond" evidence="11">
    <location>
        <begin position="44"/>
        <end position="118"/>
    </location>
</feature>
<evidence type="ECO:0000313" key="15">
    <source>
        <dbReference type="Proteomes" id="UP000308549"/>
    </source>
</evidence>
<feature type="region of interest" description="Disordered" evidence="13">
    <location>
        <begin position="217"/>
        <end position="244"/>
    </location>
</feature>
<dbReference type="OrthoDB" id="2975078at2759"/>
<feature type="compositionally biased region" description="Low complexity" evidence="13">
    <location>
        <begin position="219"/>
        <end position="244"/>
    </location>
</feature>
<feature type="active site" description="Nucleophile" evidence="10">
    <location>
        <position position="129"/>
    </location>
</feature>
<comment type="similarity">
    <text evidence="2 12">Belongs to the cutinase family.</text>
</comment>
<dbReference type="SUPFAM" id="SSF53474">
    <property type="entry name" value="alpha/beta-Hydrolases"/>
    <property type="match status" value="1"/>
</dbReference>
<feature type="disulfide bond" evidence="11">
    <location>
        <begin position="176"/>
        <end position="183"/>
    </location>
</feature>
<dbReference type="InterPro" id="IPR043580">
    <property type="entry name" value="CUTINASE_1"/>
</dbReference>
<comment type="caution">
    <text evidence="14">The sequence shown here is derived from an EMBL/GenBank/DDBJ whole genome shotgun (WGS) entry which is preliminary data.</text>
</comment>
<evidence type="ECO:0000256" key="9">
    <source>
        <dbReference type="ARBA" id="ARBA00034045"/>
    </source>
</evidence>
<dbReference type="Gene3D" id="3.40.50.1820">
    <property type="entry name" value="alpha/beta hydrolase"/>
    <property type="match status" value="1"/>
</dbReference>
<dbReference type="PANTHER" id="PTHR48250">
    <property type="entry name" value="CUTINASE 2-RELATED"/>
    <property type="match status" value="1"/>
</dbReference>
<comment type="subcellular location">
    <subcellularLocation>
        <location evidence="1 12">Secreted</location>
    </subcellularLocation>
</comment>
<feature type="active site" description="Proton donor/acceptor" evidence="10">
    <location>
        <position position="194"/>
    </location>
</feature>
<dbReference type="EC" id="3.1.1.74" evidence="3 12"/>
<dbReference type="SMART" id="SM01110">
    <property type="entry name" value="Cutinase"/>
    <property type="match status" value="1"/>
</dbReference>
<evidence type="ECO:0000256" key="4">
    <source>
        <dbReference type="ARBA" id="ARBA00022487"/>
    </source>
</evidence>
<dbReference type="EMBL" id="NAJL01000023">
    <property type="protein sequence ID" value="TKA27396.1"/>
    <property type="molecule type" value="Genomic_DNA"/>
</dbReference>
<evidence type="ECO:0000256" key="5">
    <source>
        <dbReference type="ARBA" id="ARBA00022525"/>
    </source>
</evidence>
<dbReference type="PRINTS" id="PR00129">
    <property type="entry name" value="CUTINASE"/>
</dbReference>
<dbReference type="GO" id="GO:0005576">
    <property type="term" value="C:extracellular region"/>
    <property type="evidence" value="ECO:0007669"/>
    <property type="project" value="UniProtKB-SubCell"/>
</dbReference>
<reference evidence="14 15" key="1">
    <citation type="submission" date="2017-03" db="EMBL/GenBank/DDBJ databases">
        <title>Genomes of endolithic fungi from Antarctica.</title>
        <authorList>
            <person name="Coleine C."/>
            <person name="Masonjones S."/>
            <person name="Stajich J.E."/>
        </authorList>
    </citation>
    <scope>NUCLEOTIDE SEQUENCE [LARGE SCALE GENOMIC DNA]</scope>
    <source>
        <strain evidence="14 15">CCFEE 6315</strain>
    </source>
</reference>
<sequence>MKLNGNLSYLLYAASLALAAPMEKRAGTSYDGGKTANDITDGVCAPVSFIFARGSTESGNMGSTVGPALAKALISSLGESGVAIQGVDYEASIESNISMGKEGGPEMAKLAKQALSSCPSTKIVLSGYSQGGTVSHYAVKSGGLSADDVAAAVLYGDPEYHDSVGDLPSSKVKEFCASGDGVCETGTFSISAAHLSYTSGSDIDDGAKFIVSHTGGGSATSSSSGSTSSASSASSASSSDASSGLGSIFGSGSGSSGGLSGLSGLSGP</sequence>
<evidence type="ECO:0000256" key="6">
    <source>
        <dbReference type="ARBA" id="ARBA00022729"/>
    </source>
</evidence>
<dbReference type="InterPro" id="IPR011150">
    <property type="entry name" value="Cutinase_monf"/>
</dbReference>
<gene>
    <name evidence="14" type="ORF">B0A50_05008</name>
</gene>
<evidence type="ECO:0000256" key="8">
    <source>
        <dbReference type="ARBA" id="ARBA00023157"/>
    </source>
</evidence>
<evidence type="ECO:0000256" key="13">
    <source>
        <dbReference type="SAM" id="MobiDB-lite"/>
    </source>
</evidence>
<comment type="function">
    <text evidence="12">Catalyzes the hydrolysis of complex carboxylic polyesters found in the cell wall of plants. Degrades cutin, a macromolecule that forms the structure of the plant cuticle.</text>
</comment>
<evidence type="ECO:0000256" key="1">
    <source>
        <dbReference type="ARBA" id="ARBA00004613"/>
    </source>
</evidence>
<keyword evidence="7 12" id="KW-0378">Hydrolase</keyword>
<evidence type="ECO:0000256" key="10">
    <source>
        <dbReference type="PIRSR" id="PIRSR611150-1"/>
    </source>
</evidence>
<dbReference type="AlphaFoldDB" id="A0A4U0TZC6"/>
<proteinExistence type="inferred from homology"/>
<keyword evidence="4 12" id="KW-0719">Serine esterase</keyword>
<evidence type="ECO:0000313" key="14">
    <source>
        <dbReference type="EMBL" id="TKA27396.1"/>
    </source>
</evidence>
<dbReference type="PANTHER" id="PTHR48250:SF2">
    <property type="entry name" value="CUTINASE"/>
    <property type="match status" value="1"/>
</dbReference>
<accession>A0A4U0TZC6</accession>
<dbReference type="Pfam" id="PF01083">
    <property type="entry name" value="Cutinase"/>
    <property type="match status" value="1"/>
</dbReference>
<feature type="signal peptide" evidence="12">
    <location>
        <begin position="1"/>
        <end position="19"/>
    </location>
</feature>
<evidence type="ECO:0000256" key="3">
    <source>
        <dbReference type="ARBA" id="ARBA00013095"/>
    </source>
</evidence>
<dbReference type="GO" id="GO:0050525">
    <property type="term" value="F:cutinase activity"/>
    <property type="evidence" value="ECO:0007669"/>
    <property type="project" value="UniProtKB-UniRule"/>
</dbReference>
<evidence type="ECO:0000256" key="12">
    <source>
        <dbReference type="RuleBase" id="RU361263"/>
    </source>
</evidence>
<protein>
    <recommendedName>
        <fullName evidence="3 12">Cutinase</fullName>
        <ecNumber evidence="3 12">3.1.1.74</ecNumber>
    </recommendedName>
</protein>
<feature type="active site" evidence="10">
    <location>
        <position position="180"/>
    </location>
</feature>
<comment type="catalytic activity">
    <reaction evidence="9 12">
        <text>cutin + H2O = cutin monomers.</text>
        <dbReference type="EC" id="3.1.1.74"/>
    </reaction>
</comment>
<evidence type="ECO:0000256" key="7">
    <source>
        <dbReference type="ARBA" id="ARBA00022801"/>
    </source>
</evidence>
<evidence type="ECO:0000256" key="2">
    <source>
        <dbReference type="ARBA" id="ARBA00007534"/>
    </source>
</evidence>
<keyword evidence="8 11" id="KW-1015">Disulfide bond</keyword>
<dbReference type="GO" id="GO:0016052">
    <property type="term" value="P:carbohydrate catabolic process"/>
    <property type="evidence" value="ECO:0007669"/>
    <property type="project" value="TreeGrafter"/>
</dbReference>
<keyword evidence="6 12" id="KW-0732">Signal</keyword>